<name>A0A2A2M028_9BILA</name>
<dbReference type="Proteomes" id="UP000218231">
    <property type="component" value="Unassembled WGS sequence"/>
</dbReference>
<dbReference type="PANTHER" id="PTHR46283">
    <property type="entry name" value="E3 UBIQUITIN-PROTEIN LIGASE MARCH5"/>
    <property type="match status" value="1"/>
</dbReference>
<protein>
    <recommendedName>
        <fullName evidence="8">E3 ubiquitin-protein ligase MARCHF5</fullName>
    </recommendedName>
    <alternativeName>
        <fullName evidence="10">Membrane-associated RING finger protein 5</fullName>
    </alternativeName>
    <alternativeName>
        <fullName evidence="9">Membrane-associated RING-CH protein V</fullName>
    </alternativeName>
    <alternativeName>
        <fullName evidence="11">RING-type E3 ubiquitin transferase MARCHF5</fullName>
    </alternativeName>
</protein>
<keyword evidence="3" id="KW-0479">Metal-binding</keyword>
<keyword evidence="15" id="KW-1185">Reference proteome</keyword>
<evidence type="ECO:0000256" key="8">
    <source>
        <dbReference type="ARBA" id="ARBA00040151"/>
    </source>
</evidence>
<dbReference type="GO" id="GO:0008270">
    <property type="term" value="F:zinc ion binding"/>
    <property type="evidence" value="ECO:0007669"/>
    <property type="project" value="UniProtKB-KW"/>
</dbReference>
<comment type="subcellular location">
    <subcellularLocation>
        <location evidence="1">Membrane</location>
        <topology evidence="1">Multi-pass membrane protein</topology>
    </subcellularLocation>
</comment>
<evidence type="ECO:0000259" key="13">
    <source>
        <dbReference type="PROSITE" id="PS51292"/>
    </source>
</evidence>
<dbReference type="CDD" id="cd16495">
    <property type="entry name" value="RING_CH-C4HC3_MARCH"/>
    <property type="match status" value="1"/>
</dbReference>
<feature type="chain" id="PRO_5012946002" description="E3 ubiquitin-protein ligase MARCHF5" evidence="12">
    <location>
        <begin position="16"/>
        <end position="148"/>
    </location>
</feature>
<dbReference type="Gene3D" id="3.30.40.10">
    <property type="entry name" value="Zinc/RING finger domain, C3HC4 (zinc finger)"/>
    <property type="match status" value="1"/>
</dbReference>
<evidence type="ECO:0000256" key="10">
    <source>
        <dbReference type="ARBA" id="ARBA00043185"/>
    </source>
</evidence>
<dbReference type="InterPro" id="IPR011016">
    <property type="entry name" value="Znf_RING-CH"/>
</dbReference>
<keyword evidence="5" id="KW-0862">Zinc</keyword>
<evidence type="ECO:0000256" key="4">
    <source>
        <dbReference type="ARBA" id="ARBA00022771"/>
    </source>
</evidence>
<dbReference type="GO" id="GO:0016020">
    <property type="term" value="C:membrane"/>
    <property type="evidence" value="ECO:0007669"/>
    <property type="project" value="UniProtKB-SubCell"/>
</dbReference>
<accession>A0A2A2M028</accession>
<feature type="domain" description="RING-CH-type" evidence="13">
    <location>
        <begin position="14"/>
        <end position="80"/>
    </location>
</feature>
<dbReference type="OrthoDB" id="264354at2759"/>
<evidence type="ECO:0000256" key="9">
    <source>
        <dbReference type="ARBA" id="ARBA00043044"/>
    </source>
</evidence>
<dbReference type="SUPFAM" id="SSF57850">
    <property type="entry name" value="RING/U-box"/>
    <property type="match status" value="1"/>
</dbReference>
<dbReference type="STRING" id="2018661.A0A2A2M028"/>
<evidence type="ECO:0000256" key="6">
    <source>
        <dbReference type="ARBA" id="ARBA00022989"/>
    </source>
</evidence>
<feature type="signal peptide" evidence="12">
    <location>
        <begin position="1"/>
        <end position="15"/>
    </location>
</feature>
<proteinExistence type="predicted"/>
<evidence type="ECO:0000256" key="3">
    <source>
        <dbReference type="ARBA" id="ARBA00022723"/>
    </source>
</evidence>
<gene>
    <name evidence="14" type="ORF">WR25_20117</name>
</gene>
<sequence length="148" mass="17470">MVVDLLSLALTSVSGSDISRVCKICYDEDQPDARTRWLHPCRCSGTLYWVHENCFGSWMRQAPLGQQFQCQICKDCVEIMLDVFSTYKFIKGFVMMLEGKRTVFWQCLHLLFWRGFVATNRRLSYYYSLNRQIFMSIFDVRTKNYIPG</sequence>
<evidence type="ECO:0000256" key="5">
    <source>
        <dbReference type="ARBA" id="ARBA00022833"/>
    </source>
</evidence>
<dbReference type="PROSITE" id="PS51292">
    <property type="entry name" value="ZF_RING_CH"/>
    <property type="match status" value="1"/>
</dbReference>
<comment type="caution">
    <text evidence="14">The sequence shown here is derived from an EMBL/GenBank/DDBJ whole genome shotgun (WGS) entry which is preliminary data.</text>
</comment>
<keyword evidence="12" id="KW-0732">Signal</keyword>
<evidence type="ECO:0000256" key="2">
    <source>
        <dbReference type="ARBA" id="ARBA00022692"/>
    </source>
</evidence>
<evidence type="ECO:0000256" key="1">
    <source>
        <dbReference type="ARBA" id="ARBA00004141"/>
    </source>
</evidence>
<keyword evidence="6" id="KW-1133">Transmembrane helix</keyword>
<evidence type="ECO:0000256" key="12">
    <source>
        <dbReference type="SAM" id="SignalP"/>
    </source>
</evidence>
<evidence type="ECO:0000313" key="15">
    <source>
        <dbReference type="Proteomes" id="UP000218231"/>
    </source>
</evidence>
<keyword evidence="7" id="KW-0472">Membrane</keyword>
<dbReference type="InterPro" id="IPR013083">
    <property type="entry name" value="Znf_RING/FYVE/PHD"/>
</dbReference>
<dbReference type="SMART" id="SM00744">
    <property type="entry name" value="RINGv"/>
    <property type="match status" value="1"/>
</dbReference>
<keyword evidence="4" id="KW-0863">Zinc-finger</keyword>
<reference evidence="14 15" key="1">
    <citation type="journal article" date="2017" name="Curr. Biol.">
        <title>Genome architecture and evolution of a unichromosomal asexual nematode.</title>
        <authorList>
            <person name="Fradin H."/>
            <person name="Zegar C."/>
            <person name="Gutwein M."/>
            <person name="Lucas J."/>
            <person name="Kovtun M."/>
            <person name="Corcoran D."/>
            <person name="Baugh L.R."/>
            <person name="Kiontke K."/>
            <person name="Gunsalus K."/>
            <person name="Fitch D.H."/>
            <person name="Piano F."/>
        </authorList>
    </citation>
    <scope>NUCLEOTIDE SEQUENCE [LARGE SCALE GENOMIC DNA]</scope>
    <source>
        <strain evidence="14">PF1309</strain>
    </source>
</reference>
<dbReference type="AlphaFoldDB" id="A0A2A2M028"/>
<evidence type="ECO:0000256" key="7">
    <source>
        <dbReference type="ARBA" id="ARBA00023136"/>
    </source>
</evidence>
<keyword evidence="2" id="KW-0812">Transmembrane</keyword>
<organism evidence="14 15">
    <name type="scientific">Diploscapter pachys</name>
    <dbReference type="NCBI Taxonomy" id="2018661"/>
    <lineage>
        <taxon>Eukaryota</taxon>
        <taxon>Metazoa</taxon>
        <taxon>Ecdysozoa</taxon>
        <taxon>Nematoda</taxon>
        <taxon>Chromadorea</taxon>
        <taxon>Rhabditida</taxon>
        <taxon>Rhabditina</taxon>
        <taxon>Rhabditomorpha</taxon>
        <taxon>Rhabditoidea</taxon>
        <taxon>Rhabditidae</taxon>
        <taxon>Diploscapter</taxon>
    </lineage>
</organism>
<dbReference type="EMBL" id="LIAE01006301">
    <property type="protein sequence ID" value="PAV91625.1"/>
    <property type="molecule type" value="Genomic_DNA"/>
</dbReference>
<dbReference type="Pfam" id="PF12906">
    <property type="entry name" value="RINGv"/>
    <property type="match status" value="1"/>
</dbReference>
<evidence type="ECO:0000256" key="11">
    <source>
        <dbReference type="ARBA" id="ARBA00043231"/>
    </source>
</evidence>
<evidence type="ECO:0000313" key="14">
    <source>
        <dbReference type="EMBL" id="PAV91625.1"/>
    </source>
</evidence>